<dbReference type="Pfam" id="PF12752">
    <property type="entry name" value="SUZ"/>
    <property type="match status" value="1"/>
</dbReference>
<dbReference type="InterPro" id="IPR036867">
    <property type="entry name" value="R3H_dom_sf"/>
</dbReference>
<feature type="region of interest" description="Disordered" evidence="2">
    <location>
        <begin position="1"/>
        <end position="46"/>
    </location>
</feature>
<dbReference type="GO" id="GO:0003676">
    <property type="term" value="F:nucleic acid binding"/>
    <property type="evidence" value="ECO:0007669"/>
    <property type="project" value="UniProtKB-UniRule"/>
</dbReference>
<dbReference type="AlphaFoldDB" id="A0AAX6H8W0"/>
<feature type="region of interest" description="Disordered" evidence="2">
    <location>
        <begin position="255"/>
        <end position="302"/>
    </location>
</feature>
<dbReference type="Pfam" id="PF01424">
    <property type="entry name" value="R3H"/>
    <property type="match status" value="1"/>
</dbReference>
<reference evidence="5" key="1">
    <citation type="journal article" date="2023" name="GigaByte">
        <title>Genome assembly of the bearded iris, Iris pallida Lam.</title>
        <authorList>
            <person name="Bruccoleri R.E."/>
            <person name="Oakeley E.J."/>
            <person name="Faust A.M.E."/>
            <person name="Altorfer M."/>
            <person name="Dessus-Babus S."/>
            <person name="Burckhardt D."/>
            <person name="Oertli M."/>
            <person name="Naumann U."/>
            <person name="Petersen F."/>
            <person name="Wong J."/>
        </authorList>
    </citation>
    <scope>NUCLEOTIDE SEQUENCE</scope>
    <source>
        <strain evidence="5">GSM-AAB239-AS_SAM_17_03QT</strain>
    </source>
</reference>
<dbReference type="PROSITE" id="PS51061">
    <property type="entry name" value="R3H"/>
    <property type="match status" value="1"/>
</dbReference>
<dbReference type="InterPro" id="IPR001374">
    <property type="entry name" value="R3H_dom"/>
</dbReference>
<dbReference type="Gene3D" id="3.30.1370.50">
    <property type="entry name" value="R3H-like domain"/>
    <property type="match status" value="1"/>
</dbReference>
<dbReference type="SUPFAM" id="SSF82708">
    <property type="entry name" value="R3H domain"/>
    <property type="match status" value="1"/>
</dbReference>
<dbReference type="CDD" id="cd02642">
    <property type="entry name" value="R3H_encore_like"/>
    <property type="match status" value="1"/>
</dbReference>
<dbReference type="PROSITE" id="PS51673">
    <property type="entry name" value="SUZ"/>
    <property type="match status" value="1"/>
</dbReference>
<dbReference type="Proteomes" id="UP001140949">
    <property type="component" value="Unassembled WGS sequence"/>
</dbReference>
<dbReference type="PANTHER" id="PTHR15672">
    <property type="entry name" value="CAMP-REGULATED PHOSPHOPROTEIN 21 RELATED R3H DOMAIN CONTAINING PROTEIN"/>
    <property type="match status" value="1"/>
</dbReference>
<dbReference type="SMART" id="SM00393">
    <property type="entry name" value="R3H"/>
    <property type="match status" value="1"/>
</dbReference>
<dbReference type="InterPro" id="IPR051937">
    <property type="entry name" value="R3H_domain_containing"/>
</dbReference>
<evidence type="ECO:0000259" key="3">
    <source>
        <dbReference type="PROSITE" id="PS51061"/>
    </source>
</evidence>
<evidence type="ECO:0000256" key="2">
    <source>
        <dbReference type="SAM" id="MobiDB-lite"/>
    </source>
</evidence>
<reference evidence="5" key="2">
    <citation type="submission" date="2023-04" db="EMBL/GenBank/DDBJ databases">
        <authorList>
            <person name="Bruccoleri R.E."/>
            <person name="Oakeley E.J."/>
            <person name="Faust A.-M."/>
            <person name="Dessus-Babus S."/>
            <person name="Altorfer M."/>
            <person name="Burckhardt D."/>
            <person name="Oertli M."/>
            <person name="Naumann U."/>
            <person name="Petersen F."/>
            <person name="Wong J."/>
        </authorList>
    </citation>
    <scope>NUCLEOTIDE SEQUENCE</scope>
    <source>
        <strain evidence="5">GSM-AAB239-AS_SAM_17_03QT</strain>
        <tissue evidence="5">Leaf</tissue>
    </source>
</reference>
<evidence type="ECO:0000259" key="4">
    <source>
        <dbReference type="PROSITE" id="PS51673"/>
    </source>
</evidence>
<evidence type="ECO:0000313" key="6">
    <source>
        <dbReference type="Proteomes" id="UP001140949"/>
    </source>
</evidence>
<evidence type="ECO:0008006" key="7">
    <source>
        <dbReference type="Google" id="ProtNLM"/>
    </source>
</evidence>
<comment type="caution">
    <text evidence="5">The sequence shown here is derived from an EMBL/GenBank/DDBJ whole genome shotgun (WGS) entry which is preliminary data.</text>
</comment>
<gene>
    <name evidence="5" type="ORF">M6B38_120775</name>
</gene>
<keyword evidence="6" id="KW-1185">Reference proteome</keyword>
<evidence type="ECO:0000256" key="1">
    <source>
        <dbReference type="ARBA" id="ARBA00022553"/>
    </source>
</evidence>
<name>A0AAX6H8W0_IRIPA</name>
<accession>A0AAX6H8W0</accession>
<feature type="region of interest" description="Disordered" evidence="2">
    <location>
        <begin position="187"/>
        <end position="218"/>
    </location>
</feature>
<evidence type="ECO:0000313" key="5">
    <source>
        <dbReference type="EMBL" id="KAJ6837426.1"/>
    </source>
</evidence>
<dbReference type="InterPro" id="IPR024771">
    <property type="entry name" value="SUZ"/>
</dbReference>
<feature type="compositionally biased region" description="Basic and acidic residues" evidence="2">
    <location>
        <begin position="209"/>
        <end position="218"/>
    </location>
</feature>
<proteinExistence type="predicted"/>
<keyword evidence="1" id="KW-0597">Phosphoprotein</keyword>
<protein>
    <recommendedName>
        <fullName evidence="7">R3H domain-containing protein 2</fullName>
    </recommendedName>
</protein>
<dbReference type="PANTHER" id="PTHR15672:SF8">
    <property type="entry name" value="PROTEIN ENCORE"/>
    <property type="match status" value="1"/>
</dbReference>
<feature type="domain" description="SUZ" evidence="4">
    <location>
        <begin position="158"/>
        <end position="230"/>
    </location>
</feature>
<dbReference type="EMBL" id="JANAVB010011397">
    <property type="protein sequence ID" value="KAJ6837426.1"/>
    <property type="molecule type" value="Genomic_DNA"/>
</dbReference>
<sequence>MEGSAEDTGAPDTWEMADAEESMGRLMLLSSSQKKNPEFANESPSDSLPAAAAAAACGDGGVGSSGDAFFQVDLFLREALEKPRERLSILRMEQDVEKFLRDPTQQQLAFQALPTSYLRLAAHRIAQHYYLQSLVLPDNSLPDGSGSVIVLRKTSESRFPAVRLADIPVNLPQEDVNVVVKVAIKQRPQEGSEHSGNPDTHSSRGCHPKTVEERKEEYNRARARIFSSSSSGGILTKPESVPVFEDSFHYCPIRTSKPDGNSVYEGHESTLERGFSGSSGSSRSNRNKIDKEPVGSRYRPSNRIAIFRDREVERKDPDYDRSYDRYMQRFDPGCGFGGAPCTIQPLFSPAVNYNTEFPQLGSVHRPQISVEHQARPIPQHIRGTWTATSTPGAVGYGPPDAMLPPFNLNRVGPHPTSSIYMHSSQYSVPLHPGISFVLPHEHVQPSAQALETLHVRER</sequence>
<organism evidence="5 6">
    <name type="scientific">Iris pallida</name>
    <name type="common">Sweet iris</name>
    <dbReference type="NCBI Taxonomy" id="29817"/>
    <lineage>
        <taxon>Eukaryota</taxon>
        <taxon>Viridiplantae</taxon>
        <taxon>Streptophyta</taxon>
        <taxon>Embryophyta</taxon>
        <taxon>Tracheophyta</taxon>
        <taxon>Spermatophyta</taxon>
        <taxon>Magnoliopsida</taxon>
        <taxon>Liliopsida</taxon>
        <taxon>Asparagales</taxon>
        <taxon>Iridaceae</taxon>
        <taxon>Iridoideae</taxon>
        <taxon>Irideae</taxon>
        <taxon>Iris</taxon>
    </lineage>
</organism>
<feature type="domain" description="R3H" evidence="3">
    <location>
        <begin position="86"/>
        <end position="155"/>
    </location>
</feature>